<dbReference type="GO" id="GO:0016102">
    <property type="term" value="P:diterpenoid biosynthetic process"/>
    <property type="evidence" value="ECO:0007669"/>
    <property type="project" value="InterPro"/>
</dbReference>
<dbReference type="PANTHER" id="PTHR31225">
    <property type="entry name" value="OS04G0344100 PROTEIN-RELATED"/>
    <property type="match status" value="1"/>
</dbReference>
<evidence type="ECO:0000256" key="1">
    <source>
        <dbReference type="ARBA" id="ARBA00001946"/>
    </source>
</evidence>
<dbReference type="InterPro" id="IPR034741">
    <property type="entry name" value="Terpene_cyclase-like_1_C"/>
</dbReference>
<dbReference type="InterPro" id="IPR036965">
    <property type="entry name" value="Terpene_synth_N_sf"/>
</dbReference>
<evidence type="ECO:0000259" key="4">
    <source>
        <dbReference type="Pfam" id="PF01397"/>
    </source>
</evidence>
<dbReference type="Pfam" id="PF01397">
    <property type="entry name" value="Terpene_synth"/>
    <property type="match status" value="1"/>
</dbReference>
<dbReference type="RefSeq" id="XP_039118779.1">
    <property type="nucleotide sequence ID" value="XM_039262845.1"/>
</dbReference>
<dbReference type="InterPro" id="IPR050148">
    <property type="entry name" value="Terpene_synthase-like"/>
</dbReference>
<dbReference type="CDD" id="cd00684">
    <property type="entry name" value="Terpene_cyclase_plant_C1"/>
    <property type="match status" value="1"/>
</dbReference>
<dbReference type="SFLD" id="SFLDS00005">
    <property type="entry name" value="Isoprenoid_Synthase_Type_I"/>
    <property type="match status" value="1"/>
</dbReference>
<dbReference type="GeneID" id="120254818"/>
<evidence type="ECO:0000313" key="7">
    <source>
        <dbReference type="RefSeq" id="XP_039118779.1"/>
    </source>
</evidence>
<gene>
    <name evidence="7" type="primary">LOC120254818</name>
</gene>
<comment type="cofactor">
    <cofactor evidence="1">
        <name>Mg(2+)</name>
        <dbReference type="ChEBI" id="CHEBI:18420"/>
    </cofactor>
</comment>
<dbReference type="SUPFAM" id="SSF48239">
    <property type="entry name" value="Terpenoid cyclases/Protein prenyltransferases"/>
    <property type="match status" value="1"/>
</dbReference>
<dbReference type="SUPFAM" id="SSF48576">
    <property type="entry name" value="Terpenoid synthases"/>
    <property type="match status" value="1"/>
</dbReference>
<sequence length="617" mass="71747">MACSHFQLTSLGFTSTALYYLPKFSRSHERCNKNNSNVHKCSHMISNIKAQHLDSSSSSSTITKRRSANFPPTIWTNDYLQSLKDDHFLQGGGYGAQEEQFTSRIEKFKDATKYLFHENKGIIDQLKLIDTVRQLGVAYHFEREIKDAIGTIYVLLDKNIDILKDDLFATSLLFRLLREHGFKISQGVFDGFKDENGNFQLSLCNDIKGMLSLYEASHLVMKGEDTLDKARVFSTKHLETIMEEKDLDSILKEHIKHALELPMHWRISRLHTYWFIGMYEKEDNMNPNLLEFAKLDFNMLQSIYKRELKQCSRWWATLNLLDDDLSFPRDRLVENFLFAMGWVSNPKFSFYRQTLTQVNCLITTIDDIYDIYGSLDELELFTSAVDRWDVNDIDYLPKYMKMCFLGLFNTTNDTAYKVLKLRNVNCIPYLKKSWLELCKAYLVEAKWAHNNYKPNTKEYLDNAWISIGTFPIFFHSFFGISEAVSMEALESLENFPIVMQRSFLILRLCNDLGTSTEEVNRGDVNKSIQCYMNEKGVSEIIGRKYIKDLIRETWKQLNTNIFTMNSPFDASLNNLAMNIARTSHCIYQNGDGYGIPNYKTQNRVLSLLIEPIPLGKM</sequence>
<feature type="domain" description="Terpene synthase N-terminal" evidence="4">
    <location>
        <begin position="74"/>
        <end position="259"/>
    </location>
</feature>
<dbReference type="PANTHER" id="PTHR31225:SF252">
    <property type="entry name" value="TERPENE SYNTHASE 12-RELATED"/>
    <property type="match status" value="1"/>
</dbReference>
<dbReference type="InterPro" id="IPR008949">
    <property type="entry name" value="Isoprenoid_synthase_dom_sf"/>
</dbReference>
<protein>
    <submittedName>
        <fullName evidence="7">Terpene synthase 10-like</fullName>
    </submittedName>
</protein>
<dbReference type="AlphaFoldDB" id="A0AB40AVF6"/>
<dbReference type="FunFam" id="1.10.600.10:FF:000007">
    <property type="entry name" value="Isoprene synthase, chloroplastic"/>
    <property type="match status" value="1"/>
</dbReference>
<organism evidence="6 7">
    <name type="scientific">Dioscorea cayennensis subsp. rotundata</name>
    <name type="common">White Guinea yam</name>
    <name type="synonym">Dioscorea rotundata</name>
    <dbReference type="NCBI Taxonomy" id="55577"/>
    <lineage>
        <taxon>Eukaryota</taxon>
        <taxon>Viridiplantae</taxon>
        <taxon>Streptophyta</taxon>
        <taxon>Embryophyta</taxon>
        <taxon>Tracheophyta</taxon>
        <taxon>Spermatophyta</taxon>
        <taxon>Magnoliopsida</taxon>
        <taxon>Liliopsida</taxon>
        <taxon>Dioscoreales</taxon>
        <taxon>Dioscoreaceae</taxon>
        <taxon>Dioscorea</taxon>
    </lineage>
</organism>
<dbReference type="FunFam" id="1.50.10.130:FF:000001">
    <property type="entry name" value="Isoprene synthase, chloroplastic"/>
    <property type="match status" value="1"/>
</dbReference>
<evidence type="ECO:0000256" key="3">
    <source>
        <dbReference type="ARBA" id="ARBA00022842"/>
    </source>
</evidence>
<dbReference type="InterPro" id="IPR044814">
    <property type="entry name" value="Terpene_cyclase_plant_C1"/>
</dbReference>
<dbReference type="GO" id="GO:0010333">
    <property type="term" value="F:terpene synthase activity"/>
    <property type="evidence" value="ECO:0007669"/>
    <property type="project" value="InterPro"/>
</dbReference>
<dbReference type="InterPro" id="IPR005630">
    <property type="entry name" value="Terpene_synthase_metal-bd"/>
</dbReference>
<name>A0AB40AVF6_DIOCR</name>
<feature type="domain" description="Terpene synthase metal-binding" evidence="5">
    <location>
        <begin position="321"/>
        <end position="556"/>
    </location>
</feature>
<keyword evidence="6" id="KW-1185">Reference proteome</keyword>
<dbReference type="Gene3D" id="1.10.600.10">
    <property type="entry name" value="Farnesyl Diphosphate Synthase"/>
    <property type="match status" value="1"/>
</dbReference>
<dbReference type="SFLD" id="SFLDG01019">
    <property type="entry name" value="Terpene_Cyclase_Like_1_C_Termi"/>
    <property type="match status" value="1"/>
</dbReference>
<dbReference type="GO" id="GO:0000287">
    <property type="term" value="F:magnesium ion binding"/>
    <property type="evidence" value="ECO:0007669"/>
    <property type="project" value="InterPro"/>
</dbReference>
<dbReference type="InterPro" id="IPR001906">
    <property type="entry name" value="Terpene_synth_N"/>
</dbReference>
<dbReference type="Pfam" id="PF03936">
    <property type="entry name" value="Terpene_synth_C"/>
    <property type="match status" value="1"/>
</dbReference>
<reference evidence="7" key="1">
    <citation type="submission" date="2025-08" db="UniProtKB">
        <authorList>
            <consortium name="RefSeq"/>
        </authorList>
    </citation>
    <scope>IDENTIFICATION</scope>
</reference>
<evidence type="ECO:0000259" key="5">
    <source>
        <dbReference type="Pfam" id="PF03936"/>
    </source>
</evidence>
<keyword evidence="2" id="KW-0479">Metal-binding</keyword>
<keyword evidence="3" id="KW-0460">Magnesium</keyword>
<dbReference type="Gene3D" id="1.50.10.130">
    <property type="entry name" value="Terpene synthase, N-terminal domain"/>
    <property type="match status" value="1"/>
</dbReference>
<accession>A0AB40AVF6</accession>
<dbReference type="Proteomes" id="UP001515500">
    <property type="component" value="Unplaced"/>
</dbReference>
<proteinExistence type="predicted"/>
<evidence type="ECO:0000256" key="2">
    <source>
        <dbReference type="ARBA" id="ARBA00022723"/>
    </source>
</evidence>
<dbReference type="InterPro" id="IPR008930">
    <property type="entry name" value="Terpenoid_cyclase/PrenylTrfase"/>
</dbReference>
<evidence type="ECO:0000313" key="6">
    <source>
        <dbReference type="Proteomes" id="UP001515500"/>
    </source>
</evidence>